<dbReference type="EMBL" id="OBEJ01000003">
    <property type="protein sequence ID" value="SNZ15734.1"/>
    <property type="molecule type" value="Genomic_DNA"/>
</dbReference>
<organism evidence="2 3">
    <name type="scientific">Natronoarchaeum philippinense</name>
    <dbReference type="NCBI Taxonomy" id="558529"/>
    <lineage>
        <taxon>Archaea</taxon>
        <taxon>Methanobacteriati</taxon>
        <taxon>Methanobacteriota</taxon>
        <taxon>Stenosarchaea group</taxon>
        <taxon>Halobacteria</taxon>
        <taxon>Halobacteriales</taxon>
        <taxon>Natronoarchaeaceae</taxon>
    </lineage>
</organism>
<evidence type="ECO:0000313" key="3">
    <source>
        <dbReference type="Proteomes" id="UP000219453"/>
    </source>
</evidence>
<feature type="domain" description="HVO-0234-like beta-propeller" evidence="1">
    <location>
        <begin position="106"/>
        <end position="381"/>
    </location>
</feature>
<evidence type="ECO:0000313" key="2">
    <source>
        <dbReference type="EMBL" id="SNZ15734.1"/>
    </source>
</evidence>
<keyword evidence="3" id="KW-1185">Reference proteome</keyword>
<dbReference type="Proteomes" id="UP000219453">
    <property type="component" value="Unassembled WGS sequence"/>
</dbReference>
<evidence type="ECO:0000259" key="1">
    <source>
        <dbReference type="Pfam" id="PF23366"/>
    </source>
</evidence>
<gene>
    <name evidence="2" type="ORF">SAMN06269185_2581</name>
</gene>
<dbReference type="AlphaFoldDB" id="A0A285P1X1"/>
<accession>A0A285P1X1</accession>
<dbReference type="InterPro" id="IPR056505">
    <property type="entry name" value="Beta-prop_HVO_0234"/>
</dbReference>
<protein>
    <recommendedName>
        <fullName evidence="1">HVO-0234-like beta-propeller domain-containing protein</fullName>
    </recommendedName>
</protein>
<name>A0A285P1X1_NATPI</name>
<reference evidence="2 3" key="1">
    <citation type="submission" date="2017-09" db="EMBL/GenBank/DDBJ databases">
        <authorList>
            <person name="Ehlers B."/>
            <person name="Leendertz F.H."/>
        </authorList>
    </citation>
    <scope>NUCLEOTIDE SEQUENCE [LARGE SCALE GENOMIC DNA]</scope>
    <source>
        <strain evidence="2 3">DSM 27208</strain>
    </source>
</reference>
<proteinExistence type="predicted"/>
<sequence>MRFGLLVADGFDLREQPIDVADSLADDRLGRIALGNVGGDGLGLPDPAAGGPIDRALLGRSQLLVEVGGQFGNVCHGRTFAVLRRQAWRHVGTLSAAAALSAHMTTIEEKRIFAEKSGRTRVFVGSGVGVAAVSVSADLVGEFGVEYRTETVDIAGQPGQIAVATDEDIVLLGEEPLELGFGSATAVGFRRGAVVAGDGEGRVATATDPGEWVDAGTVGGSVQAIDGDLVAASDGVYRLVEEDGDGAATTLERTGLGAAADVASGDVELAATDDGVYRYEAGWKQVVEGEATMVAAGGDGRAHAVVASDFYARTRDAEAASAPGADAWSRISLPIEGEPVGVSYGPATYVVTADGHFLVDAGDGWRHQHLGLRPVVGCAVAE</sequence>
<dbReference type="Pfam" id="PF23366">
    <property type="entry name" value="Beta-prop_HVO_0234"/>
    <property type="match status" value="1"/>
</dbReference>